<protein>
    <submittedName>
        <fullName evidence="2">ABC transporter, permease protein EscB</fullName>
    </submittedName>
</protein>
<dbReference type="RefSeq" id="WP_004433408.1">
    <property type="nucleotide sequence ID" value="NZ_ADWW01000002.1"/>
</dbReference>
<gene>
    <name evidence="2" type="ORF">BMMGA3_04095</name>
</gene>
<feature type="transmembrane region" description="Helical" evidence="1">
    <location>
        <begin position="59"/>
        <end position="81"/>
    </location>
</feature>
<keyword evidence="1" id="KW-0472">Membrane</keyword>
<keyword evidence="1" id="KW-0812">Transmembrane</keyword>
<dbReference type="InterPro" id="IPR010288">
    <property type="entry name" value="EcsB_ABC"/>
</dbReference>
<reference evidence="2 3" key="1">
    <citation type="journal article" date="2015" name="BMC Genomics">
        <title>Transcriptome analysis of thermophilic methylotrophic Bacillus methanolicus MGA3 using RNA-sequencing provides detailed insights into its previously uncharted transcriptional landscape.</title>
        <authorList>
            <person name="Irla M."/>
            <person name="Neshat A."/>
            <person name="Brautaset T."/>
            <person name="Ruckert C."/>
            <person name="Kalinowski J."/>
            <person name="Wendisch V.F."/>
        </authorList>
    </citation>
    <scope>NUCLEOTIDE SEQUENCE [LARGE SCALE GENOMIC DNA]</scope>
    <source>
        <strain evidence="3">MGA3 / ATCC 53907</strain>
    </source>
</reference>
<feature type="transmembrane region" description="Helical" evidence="1">
    <location>
        <begin position="190"/>
        <end position="207"/>
    </location>
</feature>
<evidence type="ECO:0000313" key="2">
    <source>
        <dbReference type="EMBL" id="AIE59259.1"/>
    </source>
</evidence>
<feature type="transmembrane region" description="Helical" evidence="1">
    <location>
        <begin position="102"/>
        <end position="124"/>
    </location>
</feature>
<proteinExistence type="predicted"/>
<keyword evidence="1" id="KW-1133">Transmembrane helix</keyword>
<dbReference type="STRING" id="796606.BMMGA3_04095"/>
<keyword evidence="3" id="KW-1185">Reference proteome</keyword>
<evidence type="ECO:0000313" key="3">
    <source>
        <dbReference type="Proteomes" id="UP000027602"/>
    </source>
</evidence>
<dbReference type="eggNOG" id="COG4473">
    <property type="taxonomic scope" value="Bacteria"/>
</dbReference>
<feature type="transmembrane region" description="Helical" evidence="1">
    <location>
        <begin position="25"/>
        <end position="47"/>
    </location>
</feature>
<dbReference type="EMBL" id="CP007739">
    <property type="protein sequence ID" value="AIE59259.1"/>
    <property type="molecule type" value="Genomic_DNA"/>
</dbReference>
<feature type="transmembrane region" description="Helical" evidence="1">
    <location>
        <begin position="165"/>
        <end position="184"/>
    </location>
</feature>
<dbReference type="OrthoDB" id="2447941at2"/>
<feature type="transmembrane region" description="Helical" evidence="1">
    <location>
        <begin position="309"/>
        <end position="330"/>
    </location>
</feature>
<dbReference type="HOGENOM" id="CLU_054332_0_0_9"/>
<dbReference type="PIRSF" id="PIRSF037259">
    <property type="entry name" value="EcsB_ABC"/>
    <property type="match status" value="1"/>
</dbReference>
<dbReference type="GO" id="GO:0016020">
    <property type="term" value="C:membrane"/>
    <property type="evidence" value="ECO:0007669"/>
    <property type="project" value="InterPro"/>
</dbReference>
<dbReference type="Proteomes" id="UP000027602">
    <property type="component" value="Chromosome"/>
</dbReference>
<dbReference type="Pfam" id="PF05975">
    <property type="entry name" value="EcsB"/>
    <property type="match status" value="1"/>
</dbReference>
<feature type="transmembrane region" description="Helical" evidence="1">
    <location>
        <begin position="378"/>
        <end position="397"/>
    </location>
</feature>
<name>I3E7G2_BACMM</name>
<organism evidence="2 3">
    <name type="scientific">Bacillus methanolicus (strain MGA3 / ATCC 53907)</name>
    <dbReference type="NCBI Taxonomy" id="796606"/>
    <lineage>
        <taxon>Bacteria</taxon>
        <taxon>Bacillati</taxon>
        <taxon>Bacillota</taxon>
        <taxon>Bacilli</taxon>
        <taxon>Bacillales</taxon>
        <taxon>Bacillaceae</taxon>
        <taxon>Bacillus</taxon>
    </lineage>
</organism>
<dbReference type="KEGG" id="bmet:BMMGA3_04095"/>
<evidence type="ECO:0000256" key="1">
    <source>
        <dbReference type="SAM" id="Phobius"/>
    </source>
</evidence>
<feature type="transmembrane region" description="Helical" evidence="1">
    <location>
        <begin position="136"/>
        <end position="153"/>
    </location>
</feature>
<accession>I3E7G2</accession>
<feature type="transmembrane region" description="Helical" evidence="1">
    <location>
        <begin position="284"/>
        <end position="303"/>
    </location>
</feature>
<feature type="transmembrane region" description="Helical" evidence="1">
    <location>
        <begin position="350"/>
        <end position="372"/>
    </location>
</feature>
<sequence>MFNAEKLWKERAARTSKELRRYLRYIFNGHLVIVFLFLLGTAAFYYQEWIKSLTPGFPAAFLMAIMIGIFLTYSPIYTFLLEADRIFLLPLEDKLSGYFKRSIMVSFVIQAYLLILVLAVFMPLYVQVNNGRFQTFFYFLMMLFIVKGWNLALRWRIQYYVETNVHFIDSCIRYCINAVFLYLLFSNASLLFLVLIFAVMGILYLYFRFQTKNKGLKWEYLISLEGRRMTSFYRIANLFTDVPKIKDRIKRRKWLDWLVNRVEFHHSQTYTHLYVRTFFRSGDYFGLFIRLTLIGAGSFYLISFGFGQVLLVLMFLYLTGFQLLPLWNHYQNILWVDLYPVKVDFKMKSFNRLLLMILMIQNMVFSLILFLKGEWAEALAALAAGTAFNYYFVFIFSKKRLKF</sequence>
<dbReference type="AlphaFoldDB" id="I3E7G2"/>